<reference evidence="1 2" key="1">
    <citation type="submission" date="2018-10" db="EMBL/GenBank/DDBJ databases">
        <title>Sequencing the genomes of 1000 actinobacteria strains.</title>
        <authorList>
            <person name="Klenk H.-P."/>
        </authorList>
    </citation>
    <scope>NUCLEOTIDE SEQUENCE [LARGE SCALE GENOMIC DNA]</scope>
    <source>
        <strain evidence="1 2">DSM 45175</strain>
    </source>
</reference>
<accession>A0A495JS65</accession>
<evidence type="ECO:0000313" key="2">
    <source>
        <dbReference type="Proteomes" id="UP000277671"/>
    </source>
</evidence>
<name>A0A495JS65_9ACTN</name>
<evidence type="ECO:0000313" key="1">
    <source>
        <dbReference type="EMBL" id="RKR91827.1"/>
    </source>
</evidence>
<dbReference type="OrthoDB" id="3296601at2"/>
<sequence>MRVLARVTEVICSEVDAVLTLSLRDGLDRVVEFLFWYDFDAHEVINGDGVVVYGAVSSWRLTRRDLYLEYSARSAARLGFPRLHHLRLDLSDEQFAEVRAALVEIIGVECHVIED</sequence>
<dbReference type="RefSeq" id="WP_121159925.1">
    <property type="nucleotide sequence ID" value="NZ_RBKT01000001.1"/>
</dbReference>
<comment type="caution">
    <text evidence="1">The sequence shown here is derived from an EMBL/GenBank/DDBJ whole genome shotgun (WGS) entry which is preliminary data.</text>
</comment>
<proteinExistence type="predicted"/>
<dbReference type="EMBL" id="RBKT01000001">
    <property type="protein sequence ID" value="RKR91827.1"/>
    <property type="molecule type" value="Genomic_DNA"/>
</dbReference>
<keyword evidence="2" id="KW-1185">Reference proteome</keyword>
<dbReference type="AlphaFoldDB" id="A0A495JS65"/>
<organism evidence="1 2">
    <name type="scientific">Micromonospora pisi</name>
    <dbReference type="NCBI Taxonomy" id="589240"/>
    <lineage>
        <taxon>Bacteria</taxon>
        <taxon>Bacillati</taxon>
        <taxon>Actinomycetota</taxon>
        <taxon>Actinomycetes</taxon>
        <taxon>Micromonosporales</taxon>
        <taxon>Micromonosporaceae</taxon>
        <taxon>Micromonospora</taxon>
    </lineage>
</organism>
<dbReference type="Proteomes" id="UP000277671">
    <property type="component" value="Unassembled WGS sequence"/>
</dbReference>
<protein>
    <submittedName>
        <fullName evidence="1">Uncharacterized protein</fullName>
    </submittedName>
</protein>
<gene>
    <name evidence="1" type="ORF">BDK92_6249</name>
</gene>